<dbReference type="InterPro" id="IPR018247">
    <property type="entry name" value="EF_Hand_1_Ca_BS"/>
</dbReference>
<keyword evidence="2" id="KW-0677">Repeat</keyword>
<dbReference type="Gramene" id="MELO3C019374.2.1">
    <property type="protein sequence ID" value="MELO3C019374.2.1"/>
    <property type="gene ID" value="MELO3C019374.2"/>
</dbReference>
<dbReference type="Pfam" id="PF13499">
    <property type="entry name" value="EF-hand_7"/>
    <property type="match status" value="2"/>
</dbReference>
<dbReference type="PANTHER" id="PTHR10827:SF98">
    <property type="entry name" value="45 KDA CALCIUM-BINDING PROTEIN"/>
    <property type="match status" value="1"/>
</dbReference>
<keyword evidence="3" id="KW-0106">Calcium</keyword>
<keyword evidence="4" id="KW-1133">Transmembrane helix</keyword>
<proteinExistence type="predicted"/>
<keyword evidence="4" id="KW-0472">Membrane</keyword>
<evidence type="ECO:0000256" key="4">
    <source>
        <dbReference type="SAM" id="Phobius"/>
    </source>
</evidence>
<evidence type="ECO:0000256" key="2">
    <source>
        <dbReference type="ARBA" id="ARBA00022737"/>
    </source>
</evidence>
<evidence type="ECO:0000259" key="5">
    <source>
        <dbReference type="PROSITE" id="PS50222"/>
    </source>
</evidence>
<name>A0A9I9DIV7_CUCME</name>
<feature type="domain" description="EF-hand" evidence="5">
    <location>
        <begin position="288"/>
        <end position="323"/>
    </location>
</feature>
<dbReference type="SMART" id="SM00054">
    <property type="entry name" value="EFh"/>
    <property type="match status" value="5"/>
</dbReference>
<evidence type="ECO:0000256" key="1">
    <source>
        <dbReference type="ARBA" id="ARBA00022723"/>
    </source>
</evidence>
<organism evidence="6">
    <name type="scientific">Cucumis melo</name>
    <name type="common">Muskmelon</name>
    <dbReference type="NCBI Taxonomy" id="3656"/>
    <lineage>
        <taxon>Eukaryota</taxon>
        <taxon>Viridiplantae</taxon>
        <taxon>Streptophyta</taxon>
        <taxon>Embryophyta</taxon>
        <taxon>Tracheophyta</taxon>
        <taxon>Spermatophyta</taxon>
        <taxon>Magnoliopsida</taxon>
        <taxon>eudicotyledons</taxon>
        <taxon>Gunneridae</taxon>
        <taxon>Pentapetalae</taxon>
        <taxon>rosids</taxon>
        <taxon>fabids</taxon>
        <taxon>Cucurbitales</taxon>
        <taxon>Cucurbitaceae</taxon>
        <taxon>Benincaseae</taxon>
        <taxon>Cucumis</taxon>
    </lineage>
</organism>
<reference evidence="6" key="1">
    <citation type="submission" date="2023-03" db="UniProtKB">
        <authorList>
            <consortium name="EnsemblPlants"/>
        </authorList>
    </citation>
    <scope>IDENTIFICATION</scope>
</reference>
<feature type="transmembrane region" description="Helical" evidence="4">
    <location>
        <begin position="41"/>
        <end position="62"/>
    </location>
</feature>
<accession>A0A9I9DIV7</accession>
<dbReference type="Pfam" id="PF13202">
    <property type="entry name" value="EF-hand_5"/>
    <property type="match status" value="1"/>
</dbReference>
<feature type="domain" description="EF-hand" evidence="5">
    <location>
        <begin position="205"/>
        <end position="240"/>
    </location>
</feature>
<dbReference type="PANTHER" id="PTHR10827">
    <property type="entry name" value="RETICULOCALBIN"/>
    <property type="match status" value="1"/>
</dbReference>
<dbReference type="GO" id="GO:0005509">
    <property type="term" value="F:calcium ion binding"/>
    <property type="evidence" value="ECO:0007669"/>
    <property type="project" value="InterPro"/>
</dbReference>
<evidence type="ECO:0000313" key="6">
    <source>
        <dbReference type="EnsemblPlants" id="MELO3C019374.2.1"/>
    </source>
</evidence>
<dbReference type="InterPro" id="IPR011992">
    <property type="entry name" value="EF-hand-dom_pair"/>
</dbReference>
<dbReference type="PROSITE" id="PS50222">
    <property type="entry name" value="EF_HAND_2"/>
    <property type="match status" value="3"/>
</dbReference>
<dbReference type="SUPFAM" id="SSF47473">
    <property type="entry name" value="EF-hand"/>
    <property type="match status" value="2"/>
</dbReference>
<keyword evidence="4" id="KW-0812">Transmembrane</keyword>
<dbReference type="PROSITE" id="PS00018">
    <property type="entry name" value="EF_HAND_1"/>
    <property type="match status" value="3"/>
</dbReference>
<protein>
    <recommendedName>
        <fullName evidence="5">EF-hand domain-containing protein</fullName>
    </recommendedName>
</protein>
<keyword evidence="1" id="KW-0479">Metal-binding</keyword>
<dbReference type="EnsemblPlants" id="MELO3C019374.2.1">
    <property type="protein sequence ID" value="MELO3C019374.2.1"/>
    <property type="gene ID" value="MELO3C019374.2"/>
</dbReference>
<feature type="domain" description="EF-hand" evidence="5">
    <location>
        <begin position="249"/>
        <end position="279"/>
    </location>
</feature>
<dbReference type="Gene3D" id="1.10.238.10">
    <property type="entry name" value="EF-hand"/>
    <property type="match status" value="3"/>
</dbReference>
<sequence length="380" mass="44553">PYPNLHPFSPSVFSNVAFSRYPFSPSNLISIPSAAEKMGKAVVYVLTATAFAVFFLISPSNFHSRNYQQPTRRLGFKFPNPTFDPLVTEMERLEAEERGENAIGVENQNHKITDAYRNYYDDGRLNISLRLLVLFPLLDNSPKDGVISYEELSDWINGQAIERLNYRTTKQLEFYDKNGDNAISFHEYLPQFTKEDIARNETGYGEAGWWIKQFTNADVDQNGLLHFDELKDFLHPEDSSNYRIQNWLLAQKMKRMDHDRDGKLNFDEFLHHTYDIYKNYIEFETQGDDIPTAEEKFDELDLDEDEVLSVEEIRPLFQYLHPGEVSYAQHYTSHLINEADDNKDGYLTIDEMLNHEYAFYSTVYENQNGDYEDDYYHDEL</sequence>
<evidence type="ECO:0000256" key="3">
    <source>
        <dbReference type="ARBA" id="ARBA00022837"/>
    </source>
</evidence>
<dbReference type="GO" id="GO:0005783">
    <property type="term" value="C:endoplasmic reticulum"/>
    <property type="evidence" value="ECO:0007669"/>
    <property type="project" value="TreeGrafter"/>
</dbReference>
<dbReference type="AlphaFoldDB" id="A0A9I9DIV7"/>
<dbReference type="InterPro" id="IPR002048">
    <property type="entry name" value="EF_hand_dom"/>
</dbReference>